<keyword evidence="3" id="KW-1185">Reference proteome</keyword>
<name>A0A8K0L4F9_9PEZI</name>
<dbReference type="SUPFAM" id="SSF51182">
    <property type="entry name" value="RmlC-like cupins"/>
    <property type="match status" value="1"/>
</dbReference>
<feature type="domain" description="Cupin type-2" evidence="1">
    <location>
        <begin position="68"/>
        <end position="118"/>
    </location>
</feature>
<dbReference type="InterPro" id="IPR011051">
    <property type="entry name" value="RmlC_Cupin_sf"/>
</dbReference>
<comment type="caution">
    <text evidence="2">The sequence shown here is derived from an EMBL/GenBank/DDBJ whole genome shotgun (WGS) entry which is preliminary data.</text>
</comment>
<evidence type="ECO:0000313" key="3">
    <source>
        <dbReference type="Proteomes" id="UP000809789"/>
    </source>
</evidence>
<proteinExistence type="predicted"/>
<reference evidence="2" key="1">
    <citation type="submission" date="2021-07" db="EMBL/GenBank/DDBJ databases">
        <title>Elsinoe batatas strain:CRI-CJ2 Genome sequencing and assembly.</title>
        <authorList>
            <person name="Huang L."/>
        </authorList>
    </citation>
    <scope>NUCLEOTIDE SEQUENCE</scope>
    <source>
        <strain evidence="2">CRI-CJ2</strain>
    </source>
</reference>
<accession>A0A8K0L4F9</accession>
<dbReference type="AlphaFoldDB" id="A0A8K0L4F9"/>
<dbReference type="Proteomes" id="UP000809789">
    <property type="component" value="Unassembled WGS sequence"/>
</dbReference>
<dbReference type="InterPro" id="IPR013096">
    <property type="entry name" value="Cupin_2"/>
</dbReference>
<dbReference type="EMBL" id="JAESVG020000004">
    <property type="protein sequence ID" value="KAG8627993.1"/>
    <property type="molecule type" value="Genomic_DNA"/>
</dbReference>
<evidence type="ECO:0000259" key="1">
    <source>
        <dbReference type="Pfam" id="PF07883"/>
    </source>
</evidence>
<dbReference type="CDD" id="cd02208">
    <property type="entry name" value="cupin_RmlC-like"/>
    <property type="match status" value="1"/>
</dbReference>
<sequence>MKLAPLSCLRRVPPRMSHNGQMSYRYADAQNLEFRIDYLEPTKEQPFSFRQVFAATRKGNPHQGSFFTPPPHYHLLQDEHFIVETGEGIWHLEGVREVRLRSGDTLKVEARKRHWFEVAPNSTEDLSVVYFYDKGYKDMEDRFFRNLFGDMADRRRAGMDISIFQLSVFCLRFWMPIGLVKVGPEWLKLVLNTCLMLILAFVGECMLGYKSSYDEYYQPGSKSK</sequence>
<dbReference type="Pfam" id="PF07883">
    <property type="entry name" value="Cupin_2"/>
    <property type="match status" value="1"/>
</dbReference>
<dbReference type="OrthoDB" id="9976870at2759"/>
<dbReference type="InterPro" id="IPR014710">
    <property type="entry name" value="RmlC-like_jellyroll"/>
</dbReference>
<evidence type="ECO:0000313" key="2">
    <source>
        <dbReference type="EMBL" id="KAG8627993.1"/>
    </source>
</evidence>
<dbReference type="Gene3D" id="2.60.120.10">
    <property type="entry name" value="Jelly Rolls"/>
    <property type="match status" value="1"/>
</dbReference>
<organism evidence="2 3">
    <name type="scientific">Elsinoe batatas</name>
    <dbReference type="NCBI Taxonomy" id="2601811"/>
    <lineage>
        <taxon>Eukaryota</taxon>
        <taxon>Fungi</taxon>
        <taxon>Dikarya</taxon>
        <taxon>Ascomycota</taxon>
        <taxon>Pezizomycotina</taxon>
        <taxon>Dothideomycetes</taxon>
        <taxon>Dothideomycetidae</taxon>
        <taxon>Myriangiales</taxon>
        <taxon>Elsinoaceae</taxon>
        <taxon>Elsinoe</taxon>
    </lineage>
</organism>
<protein>
    <recommendedName>
        <fullName evidence="1">Cupin type-2 domain-containing protein</fullName>
    </recommendedName>
</protein>
<gene>
    <name evidence="2" type="ORF">KVT40_003866</name>
</gene>